<gene>
    <name evidence="1" type="ORF">ACFSKQ_09215</name>
</gene>
<dbReference type="RefSeq" id="WP_209738369.1">
    <property type="nucleotide sequence ID" value="NZ_CP072611.1"/>
</dbReference>
<protein>
    <submittedName>
        <fullName evidence="1">Multiprotein-bridging factor 1 family protein</fullName>
    </submittedName>
</protein>
<evidence type="ECO:0000313" key="1">
    <source>
        <dbReference type="EMBL" id="MFD2237645.1"/>
    </source>
</evidence>
<dbReference type="EMBL" id="JBHUIJ010000010">
    <property type="protein sequence ID" value="MFD2237645.1"/>
    <property type="molecule type" value="Genomic_DNA"/>
</dbReference>
<dbReference type="SUPFAM" id="SSF47413">
    <property type="entry name" value="lambda repressor-like DNA-binding domains"/>
    <property type="match status" value="1"/>
</dbReference>
<sequence>MTPGECRAARALLNWSQFELATASGADASTIRAFETEEMTVAESNVSALQGALEAAGIEFISEIGGGTGVRLRPRR</sequence>
<keyword evidence="2" id="KW-1185">Reference proteome</keyword>
<dbReference type="Proteomes" id="UP001597371">
    <property type="component" value="Unassembled WGS sequence"/>
</dbReference>
<comment type="caution">
    <text evidence="1">The sequence shown here is derived from an EMBL/GenBank/DDBJ whole genome shotgun (WGS) entry which is preliminary data.</text>
</comment>
<reference evidence="2" key="1">
    <citation type="journal article" date="2019" name="Int. J. Syst. Evol. Microbiol.">
        <title>The Global Catalogue of Microorganisms (GCM) 10K type strain sequencing project: providing services to taxonomists for standard genome sequencing and annotation.</title>
        <authorList>
            <consortium name="The Broad Institute Genomics Platform"/>
            <consortium name="The Broad Institute Genome Sequencing Center for Infectious Disease"/>
            <person name="Wu L."/>
            <person name="Ma J."/>
        </authorList>
    </citation>
    <scope>NUCLEOTIDE SEQUENCE [LARGE SCALE GENOMIC DNA]</scope>
    <source>
        <strain evidence="2">ZS-35-S2</strain>
    </source>
</reference>
<accession>A0ABW5CK98</accession>
<dbReference type="InterPro" id="IPR001387">
    <property type="entry name" value="Cro/C1-type_HTH"/>
</dbReference>
<proteinExistence type="predicted"/>
<dbReference type="CDD" id="cd00093">
    <property type="entry name" value="HTH_XRE"/>
    <property type="match status" value="1"/>
</dbReference>
<dbReference type="Gene3D" id="1.10.260.40">
    <property type="entry name" value="lambda repressor-like DNA-binding domains"/>
    <property type="match status" value="1"/>
</dbReference>
<name>A0ABW5CK98_9HYPH</name>
<evidence type="ECO:0000313" key="2">
    <source>
        <dbReference type="Proteomes" id="UP001597371"/>
    </source>
</evidence>
<dbReference type="InterPro" id="IPR010982">
    <property type="entry name" value="Lambda_DNA-bd_dom_sf"/>
</dbReference>
<organism evidence="1 2">
    <name type="scientific">Aureimonas populi</name>
    <dbReference type="NCBI Taxonomy" id="1701758"/>
    <lineage>
        <taxon>Bacteria</taxon>
        <taxon>Pseudomonadati</taxon>
        <taxon>Pseudomonadota</taxon>
        <taxon>Alphaproteobacteria</taxon>
        <taxon>Hyphomicrobiales</taxon>
        <taxon>Aurantimonadaceae</taxon>
        <taxon>Aureimonas</taxon>
    </lineage>
</organism>